<gene>
    <name evidence="10" type="ORF">PLEOSDRAFT_1054970</name>
</gene>
<feature type="chain" id="PRO_5001642698" description="Sodium/calcium exchanger membrane region domain-containing protein" evidence="8">
    <location>
        <begin position="24"/>
        <end position="403"/>
    </location>
</feature>
<accession>A0A067NXZ3</accession>
<feature type="transmembrane region" description="Helical" evidence="7">
    <location>
        <begin position="324"/>
        <end position="346"/>
    </location>
</feature>
<dbReference type="OrthoDB" id="1699231at2759"/>
<dbReference type="HOGENOM" id="CLU_008721_4_2_1"/>
<feature type="signal peptide" evidence="8">
    <location>
        <begin position="1"/>
        <end position="23"/>
    </location>
</feature>
<protein>
    <recommendedName>
        <fullName evidence="9">Sodium/calcium exchanger membrane region domain-containing protein</fullName>
    </recommendedName>
</protein>
<dbReference type="GO" id="GO:0015369">
    <property type="term" value="F:calcium:proton antiporter activity"/>
    <property type="evidence" value="ECO:0007669"/>
    <property type="project" value="TreeGrafter"/>
</dbReference>
<evidence type="ECO:0000256" key="8">
    <source>
        <dbReference type="SAM" id="SignalP"/>
    </source>
</evidence>
<sequence>MHSLQMIMLSHFAFLAIIPLERLLEYGGEQMCFYVGKDFGDLILITLNNTVEATLGIILLTKCELRLLQSTIVGVVILHLLLIPGTAFLTGGARITSQDLNPHITELNHVLLTIGVLSLLLPAAFFSALDRGVAVSAEAPAAGMVSNETREVFLQMSRGIAIILLLIYVASRIYLHNPPGDDNAMKVRSDAPEALREEEKEYLEGDPEVNQYVCLLMLTVVIAIMAATAEWLVESIEDVREQGRINEEWFGLVLLPIVSWSADGAVSIVFFAGYLWRLFSPNIDPPPPATLAKARAIDLSIQFSLFWMPFLVLLAWWTDRTFNLLFDMFEVAILLGACFLVNYVTADAKTNWAEGFVMISFYAMVALCAWFYTGQPEVHDMLGNCGHALEAAAESAAEVAAVH</sequence>
<feature type="transmembrane region" description="Helical" evidence="7">
    <location>
        <begin position="296"/>
        <end position="317"/>
    </location>
</feature>
<proteinExistence type="predicted"/>
<evidence type="ECO:0000256" key="3">
    <source>
        <dbReference type="ARBA" id="ARBA00022692"/>
    </source>
</evidence>
<dbReference type="InterPro" id="IPR004713">
    <property type="entry name" value="CaH_exchang"/>
</dbReference>
<evidence type="ECO:0000313" key="10">
    <source>
        <dbReference type="EMBL" id="KDQ29032.1"/>
    </source>
</evidence>
<dbReference type="GO" id="GO:0006874">
    <property type="term" value="P:intracellular calcium ion homeostasis"/>
    <property type="evidence" value="ECO:0007669"/>
    <property type="project" value="TreeGrafter"/>
</dbReference>
<feature type="transmembrane region" description="Helical" evidence="7">
    <location>
        <begin position="209"/>
        <end position="229"/>
    </location>
</feature>
<dbReference type="GO" id="GO:0012505">
    <property type="term" value="C:endomembrane system"/>
    <property type="evidence" value="ECO:0007669"/>
    <property type="project" value="UniProtKB-SubCell"/>
</dbReference>
<dbReference type="PANTHER" id="PTHR31503:SF20">
    <property type="entry name" value="CA(2+)_H(+) EXCHANGER, PUTATIVE (EUROFUNG)-RELATED"/>
    <property type="match status" value="1"/>
</dbReference>
<feature type="domain" description="Sodium/calcium exchanger membrane region" evidence="9">
    <location>
        <begin position="42"/>
        <end position="171"/>
    </location>
</feature>
<dbReference type="EMBL" id="KL198007">
    <property type="protein sequence ID" value="KDQ29032.1"/>
    <property type="molecule type" value="Genomic_DNA"/>
</dbReference>
<feature type="transmembrane region" description="Helical" evidence="7">
    <location>
        <begin position="352"/>
        <end position="372"/>
    </location>
</feature>
<feature type="domain" description="Sodium/calcium exchanger membrane region" evidence="9">
    <location>
        <begin position="215"/>
        <end position="370"/>
    </location>
</feature>
<dbReference type="Proteomes" id="UP000027073">
    <property type="component" value="Unassembled WGS sequence"/>
</dbReference>
<organism evidence="10 11">
    <name type="scientific">Pleurotus ostreatus (strain PC15)</name>
    <name type="common">Oyster mushroom</name>
    <dbReference type="NCBI Taxonomy" id="1137138"/>
    <lineage>
        <taxon>Eukaryota</taxon>
        <taxon>Fungi</taxon>
        <taxon>Dikarya</taxon>
        <taxon>Basidiomycota</taxon>
        <taxon>Agaricomycotina</taxon>
        <taxon>Agaricomycetes</taxon>
        <taxon>Agaricomycetidae</taxon>
        <taxon>Agaricales</taxon>
        <taxon>Pleurotineae</taxon>
        <taxon>Pleurotaceae</taxon>
        <taxon>Pleurotus</taxon>
    </lineage>
</organism>
<dbReference type="InParanoid" id="A0A067NXZ3"/>
<evidence type="ECO:0000256" key="4">
    <source>
        <dbReference type="ARBA" id="ARBA00022989"/>
    </source>
</evidence>
<feature type="transmembrane region" description="Helical" evidence="7">
    <location>
        <begin position="72"/>
        <end position="90"/>
    </location>
</feature>
<dbReference type="Pfam" id="PF01699">
    <property type="entry name" value="Na_Ca_ex"/>
    <property type="match status" value="2"/>
</dbReference>
<dbReference type="VEuPathDB" id="FungiDB:PLEOSDRAFT_1054970"/>
<dbReference type="PANTHER" id="PTHR31503">
    <property type="entry name" value="VACUOLAR CALCIUM ION TRANSPORTER"/>
    <property type="match status" value="1"/>
</dbReference>
<evidence type="ECO:0000256" key="5">
    <source>
        <dbReference type="ARBA" id="ARBA00023065"/>
    </source>
</evidence>
<dbReference type="AlphaFoldDB" id="A0A067NXZ3"/>
<feature type="transmembrane region" description="Helical" evidence="7">
    <location>
        <begin position="249"/>
        <end position="276"/>
    </location>
</feature>
<name>A0A067NXZ3_PLEO1</name>
<keyword evidence="6 7" id="KW-0472">Membrane</keyword>
<keyword evidence="2" id="KW-0813">Transport</keyword>
<comment type="subcellular location">
    <subcellularLocation>
        <location evidence="1">Endomembrane system</location>
        <topology evidence="1">Multi-pass membrane protein</topology>
    </subcellularLocation>
</comment>
<keyword evidence="3 7" id="KW-0812">Transmembrane</keyword>
<keyword evidence="8" id="KW-0732">Signal</keyword>
<evidence type="ECO:0000313" key="11">
    <source>
        <dbReference type="Proteomes" id="UP000027073"/>
    </source>
</evidence>
<evidence type="ECO:0000256" key="1">
    <source>
        <dbReference type="ARBA" id="ARBA00004127"/>
    </source>
</evidence>
<evidence type="ECO:0000256" key="6">
    <source>
        <dbReference type="ARBA" id="ARBA00023136"/>
    </source>
</evidence>
<keyword evidence="5" id="KW-0406">Ion transport</keyword>
<evidence type="ECO:0000259" key="9">
    <source>
        <dbReference type="Pfam" id="PF01699"/>
    </source>
</evidence>
<feature type="transmembrane region" description="Helical" evidence="7">
    <location>
        <begin position="159"/>
        <end position="175"/>
    </location>
</feature>
<dbReference type="InterPro" id="IPR004837">
    <property type="entry name" value="NaCa_Exmemb"/>
</dbReference>
<reference evidence="11" key="1">
    <citation type="journal article" date="2014" name="Proc. Natl. Acad. Sci. U.S.A.">
        <title>Extensive sampling of basidiomycete genomes demonstrates inadequacy of the white-rot/brown-rot paradigm for wood decay fungi.</title>
        <authorList>
            <person name="Riley R."/>
            <person name="Salamov A.A."/>
            <person name="Brown D.W."/>
            <person name="Nagy L.G."/>
            <person name="Floudas D."/>
            <person name="Held B.W."/>
            <person name="Levasseur A."/>
            <person name="Lombard V."/>
            <person name="Morin E."/>
            <person name="Otillar R."/>
            <person name="Lindquist E.A."/>
            <person name="Sun H."/>
            <person name="LaButti K.M."/>
            <person name="Schmutz J."/>
            <person name="Jabbour D."/>
            <person name="Luo H."/>
            <person name="Baker S.E."/>
            <person name="Pisabarro A.G."/>
            <person name="Walton J.D."/>
            <person name="Blanchette R.A."/>
            <person name="Henrissat B."/>
            <person name="Martin F."/>
            <person name="Cullen D."/>
            <person name="Hibbett D.S."/>
            <person name="Grigoriev I.V."/>
        </authorList>
    </citation>
    <scope>NUCLEOTIDE SEQUENCE [LARGE SCALE GENOMIC DNA]</scope>
    <source>
        <strain evidence="11">PC15</strain>
    </source>
</reference>
<feature type="transmembrane region" description="Helical" evidence="7">
    <location>
        <begin position="110"/>
        <end position="129"/>
    </location>
</feature>
<keyword evidence="4 7" id="KW-1133">Transmembrane helix</keyword>
<dbReference type="STRING" id="1137138.A0A067NXZ3"/>
<evidence type="ECO:0000256" key="7">
    <source>
        <dbReference type="SAM" id="Phobius"/>
    </source>
</evidence>
<dbReference type="GO" id="GO:0000329">
    <property type="term" value="C:fungal-type vacuole membrane"/>
    <property type="evidence" value="ECO:0007669"/>
    <property type="project" value="TreeGrafter"/>
</dbReference>
<evidence type="ECO:0000256" key="2">
    <source>
        <dbReference type="ARBA" id="ARBA00022448"/>
    </source>
</evidence>
<feature type="transmembrane region" description="Helical" evidence="7">
    <location>
        <begin position="39"/>
        <end position="60"/>
    </location>
</feature>